<gene>
    <name evidence="2" type="ORF">SAMN02746019_00003480</name>
</gene>
<dbReference type="OrthoDB" id="9808176at2"/>
<dbReference type="SUPFAM" id="SSF81593">
    <property type="entry name" value="Nucleotidyltransferase substrate binding subunit/domain"/>
    <property type="match status" value="1"/>
</dbReference>
<feature type="domain" description="HEPN" evidence="1">
    <location>
        <begin position="9"/>
        <end position="120"/>
    </location>
</feature>
<evidence type="ECO:0000259" key="1">
    <source>
        <dbReference type="PROSITE" id="PS50910"/>
    </source>
</evidence>
<proteinExistence type="predicted"/>
<accession>A0A212QQK5</accession>
<dbReference type="Gene3D" id="1.20.120.330">
    <property type="entry name" value="Nucleotidyltransferases domain 2"/>
    <property type="match status" value="1"/>
</dbReference>
<evidence type="ECO:0000313" key="2">
    <source>
        <dbReference type="EMBL" id="SNB61597.1"/>
    </source>
</evidence>
<sequence>MPARHMDWFRQAERDLEQAEDSMRAGRHEWACFAAHQAAEKAVKALHLYWGQEAWGRVIARLLRELPSSLQVPPLLIERARVLDGYYIPPRYPNSHPEGAPFEHYGPLQSEEAIRYAREILEFVRAHLAGRPGG</sequence>
<dbReference type="InParanoid" id="A0A212QQK5"/>
<organism evidence="2 3">
    <name type="scientific">Thermoflexus hugenholtzii JAD2</name>
    <dbReference type="NCBI Taxonomy" id="877466"/>
    <lineage>
        <taxon>Bacteria</taxon>
        <taxon>Bacillati</taxon>
        <taxon>Chloroflexota</taxon>
        <taxon>Thermoflexia</taxon>
        <taxon>Thermoflexales</taxon>
        <taxon>Thermoflexaceae</taxon>
        <taxon>Thermoflexus</taxon>
    </lineage>
</organism>
<protein>
    <submittedName>
        <fullName evidence="2">HEPN domain-containing protein</fullName>
    </submittedName>
</protein>
<dbReference type="Proteomes" id="UP000197025">
    <property type="component" value="Unassembled WGS sequence"/>
</dbReference>
<keyword evidence="3" id="KW-1185">Reference proteome</keyword>
<reference evidence="3" key="1">
    <citation type="submission" date="2017-06" db="EMBL/GenBank/DDBJ databases">
        <authorList>
            <person name="Varghese N."/>
            <person name="Submissions S."/>
        </authorList>
    </citation>
    <scope>NUCLEOTIDE SEQUENCE [LARGE SCALE GENOMIC DNA]</scope>
    <source>
        <strain evidence="3">JAD2</strain>
    </source>
</reference>
<dbReference type="Pfam" id="PF05168">
    <property type="entry name" value="HEPN"/>
    <property type="match status" value="1"/>
</dbReference>
<dbReference type="EMBL" id="FYEK01000015">
    <property type="protein sequence ID" value="SNB61597.1"/>
    <property type="molecule type" value="Genomic_DNA"/>
</dbReference>
<dbReference type="AlphaFoldDB" id="A0A212QQK5"/>
<dbReference type="SMART" id="SM00748">
    <property type="entry name" value="HEPN"/>
    <property type="match status" value="1"/>
</dbReference>
<dbReference type="InterPro" id="IPR007842">
    <property type="entry name" value="HEPN_dom"/>
</dbReference>
<name>A0A212QQK5_9CHLR</name>
<dbReference type="PROSITE" id="PS50910">
    <property type="entry name" value="HEPN"/>
    <property type="match status" value="1"/>
</dbReference>
<dbReference type="RefSeq" id="WP_088570541.1">
    <property type="nucleotide sequence ID" value="NZ_FYEK01000015.1"/>
</dbReference>
<evidence type="ECO:0000313" key="3">
    <source>
        <dbReference type="Proteomes" id="UP000197025"/>
    </source>
</evidence>